<protein>
    <submittedName>
        <fullName evidence="1">Uncharacterized protein</fullName>
    </submittedName>
</protein>
<dbReference type="AlphaFoldDB" id="A0A195E6B0"/>
<dbReference type="EMBL" id="KQ979568">
    <property type="protein sequence ID" value="KYN20740.1"/>
    <property type="molecule type" value="Genomic_DNA"/>
</dbReference>
<organism evidence="1 2">
    <name type="scientific">Trachymyrmex cornetzi</name>
    <dbReference type="NCBI Taxonomy" id="471704"/>
    <lineage>
        <taxon>Eukaryota</taxon>
        <taxon>Metazoa</taxon>
        <taxon>Ecdysozoa</taxon>
        <taxon>Arthropoda</taxon>
        <taxon>Hexapoda</taxon>
        <taxon>Insecta</taxon>
        <taxon>Pterygota</taxon>
        <taxon>Neoptera</taxon>
        <taxon>Endopterygota</taxon>
        <taxon>Hymenoptera</taxon>
        <taxon>Apocrita</taxon>
        <taxon>Aculeata</taxon>
        <taxon>Formicoidea</taxon>
        <taxon>Formicidae</taxon>
        <taxon>Myrmicinae</taxon>
        <taxon>Trachymyrmex</taxon>
    </lineage>
</organism>
<accession>A0A195E6B0</accession>
<sequence length="119" mass="13568">MNKKKRSRVSRVVRYCTVSMAIASSRIRCDSRSASGKLCAGNGVRKTSRHGNRVLNFFLNRDSSETNLRANSRENAQRKVRFVDCERKTFRHNAGQGFARLSRLRCTMPFASFACQMCP</sequence>
<reference evidence="1 2" key="1">
    <citation type="submission" date="2015-09" db="EMBL/GenBank/DDBJ databases">
        <title>Trachymyrmex cornetzi WGS genome.</title>
        <authorList>
            <person name="Nygaard S."/>
            <person name="Hu H."/>
            <person name="Boomsma J."/>
            <person name="Zhang G."/>
        </authorList>
    </citation>
    <scope>NUCLEOTIDE SEQUENCE [LARGE SCALE GENOMIC DNA]</scope>
    <source>
        <strain evidence="1">Tcor2-1</strain>
        <tissue evidence="1">Whole body</tissue>
    </source>
</reference>
<name>A0A195E6B0_9HYME</name>
<keyword evidence="2" id="KW-1185">Reference proteome</keyword>
<evidence type="ECO:0000313" key="2">
    <source>
        <dbReference type="Proteomes" id="UP000078492"/>
    </source>
</evidence>
<gene>
    <name evidence="1" type="ORF">ALC57_06646</name>
</gene>
<dbReference type="Proteomes" id="UP000078492">
    <property type="component" value="Unassembled WGS sequence"/>
</dbReference>
<proteinExistence type="predicted"/>
<evidence type="ECO:0000313" key="1">
    <source>
        <dbReference type="EMBL" id="KYN20740.1"/>
    </source>
</evidence>